<proteinExistence type="predicted"/>
<accession>A0A5R8KFP3</accession>
<sequence>MQNAPEGVRLAARYRVDFVELDVVKKSPTDGFCCVHGWGRGSDLESCLAEMGEEMGLMAHLKGSYEREDLERLLKVILPQVPLERVIFASHGDAVLRRLHEISPNAQLARFGLMSAISAMWEPKLKPWQYCLIHHSVLLNCHVKALQRRGYSVMASCVWEFRSRDSVKRLGVDGAFVNLYADS</sequence>
<organism evidence="1 2">
    <name type="scientific">Phragmitibacter flavus</name>
    <dbReference type="NCBI Taxonomy" id="2576071"/>
    <lineage>
        <taxon>Bacteria</taxon>
        <taxon>Pseudomonadati</taxon>
        <taxon>Verrucomicrobiota</taxon>
        <taxon>Verrucomicrobiia</taxon>
        <taxon>Verrucomicrobiales</taxon>
        <taxon>Verrucomicrobiaceae</taxon>
        <taxon>Phragmitibacter</taxon>
    </lineage>
</organism>
<evidence type="ECO:0000313" key="2">
    <source>
        <dbReference type="Proteomes" id="UP000306196"/>
    </source>
</evidence>
<evidence type="ECO:0008006" key="3">
    <source>
        <dbReference type="Google" id="ProtNLM"/>
    </source>
</evidence>
<dbReference type="Gene3D" id="3.20.20.190">
    <property type="entry name" value="Phosphatidylinositol (PI) phosphodiesterase"/>
    <property type="match status" value="1"/>
</dbReference>
<dbReference type="SUPFAM" id="SSF51695">
    <property type="entry name" value="PLC-like phosphodiesterases"/>
    <property type="match status" value="1"/>
</dbReference>
<dbReference type="Proteomes" id="UP000306196">
    <property type="component" value="Unassembled WGS sequence"/>
</dbReference>
<dbReference type="EMBL" id="VAUV01000006">
    <property type="protein sequence ID" value="TLD71118.1"/>
    <property type="molecule type" value="Genomic_DNA"/>
</dbReference>
<dbReference type="AlphaFoldDB" id="A0A5R8KFP3"/>
<dbReference type="GO" id="GO:0006629">
    <property type="term" value="P:lipid metabolic process"/>
    <property type="evidence" value="ECO:0007669"/>
    <property type="project" value="InterPro"/>
</dbReference>
<protein>
    <recommendedName>
        <fullName evidence="3">GP-PDE domain-containing protein</fullName>
    </recommendedName>
</protein>
<reference evidence="1 2" key="1">
    <citation type="submission" date="2019-05" db="EMBL/GenBank/DDBJ databases">
        <title>Verrucobacter flavum gen. nov., sp. nov. a new member of the family Verrucomicrobiaceae.</title>
        <authorList>
            <person name="Szuroczki S."/>
            <person name="Abbaszade G."/>
            <person name="Szabo A."/>
            <person name="Felfoldi T."/>
            <person name="Schumann P."/>
            <person name="Boka K."/>
            <person name="Keki Z."/>
            <person name="Toumi M."/>
            <person name="Toth E."/>
        </authorList>
    </citation>
    <scope>NUCLEOTIDE SEQUENCE [LARGE SCALE GENOMIC DNA]</scope>
    <source>
        <strain evidence="1 2">MG-N-17</strain>
    </source>
</reference>
<name>A0A5R8KFP3_9BACT</name>
<dbReference type="GO" id="GO:0008081">
    <property type="term" value="F:phosphoric diester hydrolase activity"/>
    <property type="evidence" value="ECO:0007669"/>
    <property type="project" value="InterPro"/>
</dbReference>
<comment type="caution">
    <text evidence="1">The sequence shown here is derived from an EMBL/GenBank/DDBJ whole genome shotgun (WGS) entry which is preliminary data.</text>
</comment>
<keyword evidence="2" id="KW-1185">Reference proteome</keyword>
<dbReference type="InterPro" id="IPR017946">
    <property type="entry name" value="PLC-like_Pdiesterase_TIM-brl"/>
</dbReference>
<evidence type="ECO:0000313" key="1">
    <source>
        <dbReference type="EMBL" id="TLD71118.1"/>
    </source>
</evidence>
<gene>
    <name evidence="1" type="ORF">FEM03_09395</name>
</gene>